<sequence>MSDIPLLTKNMDMTLEFFFSQKTSLFVISDCHYNHFKAQVFHYAPLLTTIDYEAISHIQTWDILRDTYFMLMIPKDQYFEEPLTSMIFNVRHLILKHVRENVIFPTIFEAIQQQPSRAYIAAISITRYLTYWLSDIFKNSSLPNEVLQNEALRNMDIRPLFEEKYSAIEPVPSAITNLQGRMLRKIIQYSNTHEEALTVQLQQALVDARTQWSIFENHHV</sequence>
<dbReference type="OrthoDB" id="2456054at2"/>
<name>A0A433RTN7_9BACL</name>
<evidence type="ECO:0000313" key="1">
    <source>
        <dbReference type="EMBL" id="RUS55506.1"/>
    </source>
</evidence>
<keyword evidence="2" id="KW-1185">Reference proteome</keyword>
<comment type="caution">
    <text evidence="1">The sequence shown here is derived from an EMBL/GenBank/DDBJ whole genome shotgun (WGS) entry which is preliminary data.</text>
</comment>
<evidence type="ECO:0000313" key="2">
    <source>
        <dbReference type="Proteomes" id="UP000288623"/>
    </source>
</evidence>
<organism evidence="1 2">
    <name type="scientific">Candidatus Kurthia intestinigallinarum</name>
    <dbReference type="NCBI Taxonomy" id="1562256"/>
    <lineage>
        <taxon>Bacteria</taxon>
        <taxon>Bacillati</taxon>
        <taxon>Bacillota</taxon>
        <taxon>Bacilli</taxon>
        <taxon>Bacillales</taxon>
        <taxon>Caryophanaceae</taxon>
        <taxon>Kurthia</taxon>
    </lineage>
</organism>
<dbReference type="AlphaFoldDB" id="A0A433RTN7"/>
<dbReference type="Proteomes" id="UP000288623">
    <property type="component" value="Unassembled WGS sequence"/>
</dbReference>
<dbReference type="RefSeq" id="WP_020189276.1">
    <property type="nucleotide sequence ID" value="NZ_JTFC01000031.1"/>
</dbReference>
<reference evidence="1 2" key="1">
    <citation type="submission" date="2014-11" db="EMBL/GenBank/DDBJ databases">
        <title>Genome sequence and analysis of novel Kurthia sp.</title>
        <authorList>
            <person name="Lawson J.N."/>
            <person name="Gonzalez J.E."/>
            <person name="Rinauldi L."/>
            <person name="Xuan Z."/>
            <person name="Firman A."/>
            <person name="Shaddox L."/>
            <person name="Trudeau A."/>
            <person name="Shah S."/>
            <person name="Reiman D."/>
        </authorList>
    </citation>
    <scope>NUCLEOTIDE SEQUENCE [LARGE SCALE GENOMIC DNA]</scope>
    <source>
        <strain evidence="1 2">3B1D</strain>
    </source>
</reference>
<gene>
    <name evidence="1" type="ORF">QI30_11270</name>
</gene>
<dbReference type="EMBL" id="JTFC01000031">
    <property type="protein sequence ID" value="RUS55506.1"/>
    <property type="molecule type" value="Genomic_DNA"/>
</dbReference>
<protein>
    <submittedName>
        <fullName evidence="1">Uncharacterized protein</fullName>
    </submittedName>
</protein>
<accession>A0A433RTN7</accession>
<proteinExistence type="predicted"/>